<keyword evidence="3" id="KW-1185">Reference proteome</keyword>
<comment type="caution">
    <text evidence="2">The sequence shown here is derived from an EMBL/GenBank/DDBJ whole genome shotgun (WGS) entry which is preliminary data.</text>
</comment>
<evidence type="ECO:0000313" key="3">
    <source>
        <dbReference type="Proteomes" id="UP000484381"/>
    </source>
</evidence>
<protein>
    <submittedName>
        <fullName evidence="2">DUF4214 domain-containing protein</fullName>
    </submittedName>
</protein>
<dbReference type="InterPro" id="IPR025282">
    <property type="entry name" value="DUF4214"/>
</dbReference>
<name>A0A7X1TFQ7_9BURK</name>
<proteinExistence type="predicted"/>
<dbReference type="AlphaFoldDB" id="A0A7X1TFQ7"/>
<reference evidence="2 3" key="1">
    <citation type="submission" date="2019-10" db="EMBL/GenBank/DDBJ databases">
        <title>Paraburkholderia sp. isolated from nodules of Mimosa pudica from Brazilian Atlantic Forest soils.</title>
        <authorList>
            <person name="Paulitsch F."/>
            <person name="Hungria M."/>
            <person name="Dall'Agnol R."/>
        </authorList>
    </citation>
    <scope>NUCLEOTIDE SEQUENCE [LARGE SCALE GENOMIC DNA]</scope>
    <source>
        <strain evidence="2 3">CNPSo 3157</strain>
    </source>
</reference>
<feature type="domain" description="DUF4214" evidence="1">
    <location>
        <begin position="47"/>
        <end position="108"/>
    </location>
</feature>
<dbReference type="Proteomes" id="UP000484381">
    <property type="component" value="Unassembled WGS sequence"/>
</dbReference>
<evidence type="ECO:0000313" key="2">
    <source>
        <dbReference type="EMBL" id="MPW17637.1"/>
    </source>
</evidence>
<dbReference type="EMBL" id="WHNP01000009">
    <property type="protein sequence ID" value="MPW17637.1"/>
    <property type="molecule type" value="Genomic_DNA"/>
</dbReference>
<accession>A0A7X1TFQ7</accession>
<gene>
    <name evidence="2" type="ORF">GCT13_12025</name>
</gene>
<sequence>MAAAQYYEQIQQAYIAYYGRPADPAGQDYWATQMDKAGGDINVIINAFGNSTESTKLYGGSSTAAQVNAIYNQLFGHDADLPGLNFYVQAINAGTFTLASVALNIYNGAQNGDLAEIQAKFGYAKAFTTAVSQSVSAQVAYNGDAASANARAAVTLVTDSASEAAQAANLSTTVANIGSGTVGQTVTLTTSVDNVTLSGNNNVVNGTIGTGATLTAQDKIVGAGSGNTLNIVDNGTTSTTTTSTVVGGVTTGTSSSSTVYGDALPTTVSVSGVQTVNLVSGGATGTSDFSGFTGLTTLNVNEAGGAAGITAAGTTAVTLADVAAAATTINVQGGSNGSVTANGVTAGGTINVGTVAQATGTVSVTENMLATQTGAAIADAINVKGGTTVSVTANLNEKAGAGNTVTGGVITVNGTSATTTVTVNQTAAAMAADTKTAVPGVSTANAGTTAAPGLQAVPASTAAAAVLAKPAVAGVVDGQVIISDVNAASGTLANTITSVSLANFGAGSQINDNALTSLSLTGGTGTLTLTNAATTPTNTALALSLNGVGSKSATTGVVTNVTLADTNNEIKTLNVTTGAKDSYLTITDSNLKTINVSGTNVLNLSTVPTSVTTIAVSGAAGFNDGGSLAADTALTSFTTTSSGKITATLDATKQTFVGSTGQDVITISADATKAITGGSAANNEVIFNNAAGTFNATAGHLTNTNVTGFSVMGLGAASGAATWDMSKLSSSFNAVDVTASNTAASVANTIINAAAGTTLNIAGSGVSAGTVSLSYADTNGATDTANVTIGSALGNLTIGALTLQDANAVGINTVNFTTTGTDAGVLGGAVDTIGALNDNGLSVLNVSGTAGLTITSLSESAHQATAFTINSTESGQNGTTIGTLTDNNLGTLTFTGTANADVGNLVVSGGTVTNLTITNSGTGTATVGDGTAFSDAILTKLTLNGNVAFGANSLTVPAATGAQTGFTLSGATDNAHVNIHLSGAAGAGVTDTITLGNGNNFITDDSLNGTVKVTVGTGSNLVDLSAGGGTDATGSYSATVNLGAHSAATGVDQINVGVLGATGAVNAGGVTAANTVINGAGAGDIITLHDALLASVAQVSDAKQTVISGASSFASALAAADNGLAAHSAVAFQYGGNTYVVESVAAGTGTLQAGDTLIQLTGAHTVVGAAGAPLNPHAFTLAS</sequence>
<evidence type="ECO:0000259" key="1">
    <source>
        <dbReference type="Pfam" id="PF13946"/>
    </source>
</evidence>
<organism evidence="2 3">
    <name type="scientific">Paraburkholderia franconis</name>
    <dbReference type="NCBI Taxonomy" id="2654983"/>
    <lineage>
        <taxon>Bacteria</taxon>
        <taxon>Pseudomonadati</taxon>
        <taxon>Pseudomonadota</taxon>
        <taxon>Betaproteobacteria</taxon>
        <taxon>Burkholderiales</taxon>
        <taxon>Burkholderiaceae</taxon>
        <taxon>Paraburkholderia</taxon>
    </lineage>
</organism>
<dbReference type="Pfam" id="PF13946">
    <property type="entry name" value="DUF4214"/>
    <property type="match status" value="1"/>
</dbReference>
<dbReference type="RefSeq" id="WP_152758169.1">
    <property type="nucleotide sequence ID" value="NZ_WHNP01000009.1"/>
</dbReference>